<dbReference type="SUPFAM" id="SSF56349">
    <property type="entry name" value="DNA breaking-rejoining enzymes"/>
    <property type="match status" value="1"/>
</dbReference>
<keyword evidence="6" id="KW-1185">Reference proteome</keyword>
<gene>
    <name evidence="5" type="ORF">M0H32_23915</name>
</gene>
<dbReference type="PROSITE" id="PS51898">
    <property type="entry name" value="TYR_RECOMBINASE"/>
    <property type="match status" value="1"/>
</dbReference>
<feature type="domain" description="Tyr recombinase" evidence="4">
    <location>
        <begin position="193"/>
        <end position="408"/>
    </location>
</feature>
<reference evidence="5" key="1">
    <citation type="submission" date="2022-04" db="EMBL/GenBank/DDBJ databases">
        <title>Roseibium sp. CAU 1639 isolated from mud.</title>
        <authorList>
            <person name="Kim W."/>
        </authorList>
    </citation>
    <scope>NUCLEOTIDE SEQUENCE</scope>
    <source>
        <strain evidence="5">CAU 1639</strain>
    </source>
</reference>
<evidence type="ECO:0000259" key="4">
    <source>
        <dbReference type="PROSITE" id="PS51898"/>
    </source>
</evidence>
<comment type="caution">
    <text evidence="5">The sequence shown here is derived from an EMBL/GenBank/DDBJ whole genome shotgun (WGS) entry which is preliminary data.</text>
</comment>
<evidence type="ECO:0000256" key="2">
    <source>
        <dbReference type="ARBA" id="ARBA00023172"/>
    </source>
</evidence>
<keyword evidence="2" id="KW-0233">DNA recombination</keyword>
<proteinExistence type="predicted"/>
<dbReference type="InterPro" id="IPR011010">
    <property type="entry name" value="DNA_brk_join_enz"/>
</dbReference>
<dbReference type="InterPro" id="IPR013762">
    <property type="entry name" value="Integrase-like_cat_sf"/>
</dbReference>
<feature type="compositionally biased region" description="Basic residues" evidence="3">
    <location>
        <begin position="12"/>
        <end position="24"/>
    </location>
</feature>
<dbReference type="Gene3D" id="1.10.443.10">
    <property type="entry name" value="Intergrase catalytic core"/>
    <property type="match status" value="1"/>
</dbReference>
<evidence type="ECO:0000313" key="5">
    <source>
        <dbReference type="EMBL" id="MCK7615224.1"/>
    </source>
</evidence>
<name>A0ABT0H0L7_9HYPH</name>
<dbReference type="Proteomes" id="UP001431221">
    <property type="component" value="Unassembled WGS sequence"/>
</dbReference>
<keyword evidence="1" id="KW-0229">DNA integration</keyword>
<accession>A0ABT0H0L7</accession>
<feature type="region of interest" description="Disordered" evidence="3">
    <location>
        <begin position="1"/>
        <end position="27"/>
    </location>
</feature>
<dbReference type="RefSeq" id="WP_248158315.1">
    <property type="nucleotide sequence ID" value="NZ_JALNMJ010000022.1"/>
</dbReference>
<evidence type="ECO:0000313" key="6">
    <source>
        <dbReference type="Proteomes" id="UP001431221"/>
    </source>
</evidence>
<dbReference type="Pfam" id="PF00589">
    <property type="entry name" value="Phage_integrase"/>
    <property type="match status" value="1"/>
</dbReference>
<evidence type="ECO:0000256" key="3">
    <source>
        <dbReference type="SAM" id="MobiDB-lite"/>
    </source>
</evidence>
<protein>
    <submittedName>
        <fullName evidence="5">Site-specific integrase</fullName>
    </submittedName>
</protein>
<sequence>MDTGGSDQTAKGGRKGKRAGRRARGLAPVDRDGVWHVHGTVRAGRRSIRVRKSLGLPVDRVSQDAAIEECRRYESEIIAEATGQKTPGAFVSVAAADYLTRTREKPLGKTTVDIVQEIARTFGLQRLNEIAEDDWHRHVDQRQKGNSAATRERYLNALLSFLKFCQGRKYRLDQLPEFDRDKRARNPNRRTRRRVRELRPDLVARLMMAAHITIRAQMAVEWSTGARVSSVLHGCRVCDLILAEGREQITFHDTKNGESVDAALHPTAAAILRDYIEWRGRLHEREAPLFLTYKRKPYSDNGGSSGGQNKTGFKAAKRRAAAAVLQDAQERARKQRDPKRRQAILDDAEADAALLKSVTQHWFRHMLASRMLRDGDIRAAMEQGGWLDPRSVIGYTHDVPEFRRSVVSKFDDFGKSLTREEDEKEVK</sequence>
<evidence type="ECO:0000256" key="1">
    <source>
        <dbReference type="ARBA" id="ARBA00022908"/>
    </source>
</evidence>
<dbReference type="PANTHER" id="PTHR30349:SF64">
    <property type="entry name" value="PROPHAGE INTEGRASE INTD-RELATED"/>
    <property type="match status" value="1"/>
</dbReference>
<organism evidence="5 6">
    <name type="scientific">Roseibium sediminicola</name>
    <dbReference type="NCBI Taxonomy" id="2933272"/>
    <lineage>
        <taxon>Bacteria</taxon>
        <taxon>Pseudomonadati</taxon>
        <taxon>Pseudomonadota</taxon>
        <taxon>Alphaproteobacteria</taxon>
        <taxon>Hyphomicrobiales</taxon>
        <taxon>Stappiaceae</taxon>
        <taxon>Roseibium</taxon>
    </lineage>
</organism>
<dbReference type="InterPro" id="IPR002104">
    <property type="entry name" value="Integrase_catalytic"/>
</dbReference>
<dbReference type="InterPro" id="IPR050090">
    <property type="entry name" value="Tyrosine_recombinase_XerCD"/>
</dbReference>
<dbReference type="PANTHER" id="PTHR30349">
    <property type="entry name" value="PHAGE INTEGRASE-RELATED"/>
    <property type="match status" value="1"/>
</dbReference>
<dbReference type="EMBL" id="JALNMJ010000022">
    <property type="protein sequence ID" value="MCK7615224.1"/>
    <property type="molecule type" value="Genomic_DNA"/>
</dbReference>